<feature type="domain" description="Azaphilone pigments biosynthesis cluster protein L N-terminal" evidence="1">
    <location>
        <begin position="35"/>
        <end position="189"/>
    </location>
</feature>
<dbReference type="HOGENOM" id="CLU_031393_2_0_1"/>
<dbReference type="Proteomes" id="UP000019373">
    <property type="component" value="Unassembled WGS sequence"/>
</dbReference>
<dbReference type="EMBL" id="KE721311">
    <property type="protein sequence ID" value="ERF70516.1"/>
    <property type="molecule type" value="Genomic_DNA"/>
</dbReference>
<dbReference type="RefSeq" id="XP_007803869.1">
    <property type="nucleotide sequence ID" value="XM_007805678.1"/>
</dbReference>
<feature type="domain" description="Ubiquitin-like" evidence="2">
    <location>
        <begin position="225"/>
        <end position="309"/>
    </location>
</feature>
<dbReference type="AlphaFoldDB" id="U1GFJ4"/>
<sequence>MPVGFGFSAGDFIAALKLVGTVIDALRDSGEAGLAYRELVRELYSLETALLHVKRLDGEEIPQAEVISLRLVAAQCQSTIDDFWKKIQKYQPHLGTSHSMAPIKSGWMKIRWAVCKNDDLTKFKASLAGHTEAINILLNAIAMRASLLRHFLDRQNYTLASMIQSSYCQCMRKLCSISDGVARSWAQGKQLLDMTDKVIRTNLEVFKIVLQIQAVVTQIPGQIQRQQPVYLIDALGKHSPFHLEFIRSAEAFKSVLKANFRNIGRASAKIHRGEFVIQDSALKTDIDLNQEWEHCFSPGQCVDMSMIYHRTMSPENDCVCPACGSEERDGGVAEAICLQSHTCGITYSRREQAVIDRPILAVMPDRAQAVGAATNLDPQHLVSASLNLPKRKRLDNGFENVREFRRIRIYTSASTEEFSILLTTNINVTAWRKGGGNTNQNRVSGHCYVTRNEHVLGIPVVGETRMTFFRSISFNAMLRTLSPARTTNTLSYKESADVEVDLTFDTNWDCWKIGSARTSQFCHFLFRADISLH</sequence>
<evidence type="ECO:0000313" key="4">
    <source>
        <dbReference type="Proteomes" id="UP000019373"/>
    </source>
</evidence>
<evidence type="ECO:0000313" key="3">
    <source>
        <dbReference type="EMBL" id="ERF70516.1"/>
    </source>
</evidence>
<dbReference type="InterPro" id="IPR054464">
    <property type="entry name" value="ULD_fung"/>
</dbReference>
<dbReference type="Pfam" id="PF22893">
    <property type="entry name" value="ULD_2"/>
    <property type="match status" value="1"/>
</dbReference>
<dbReference type="GeneID" id="19242257"/>
<gene>
    <name evidence="3" type="ORF">EPUS_07373</name>
</gene>
<protein>
    <submittedName>
        <fullName evidence="3">Uncharacterized protein</fullName>
    </submittedName>
</protein>
<name>U1GFJ4_ENDPU</name>
<keyword evidence="4" id="KW-1185">Reference proteome</keyword>
<dbReference type="InterPro" id="IPR031348">
    <property type="entry name" value="PigL_N"/>
</dbReference>
<dbReference type="OrthoDB" id="4525689at2759"/>
<dbReference type="PANTHER" id="PTHR38886">
    <property type="entry name" value="SESA DOMAIN-CONTAINING PROTEIN"/>
    <property type="match status" value="1"/>
</dbReference>
<evidence type="ECO:0000259" key="2">
    <source>
        <dbReference type="Pfam" id="PF22893"/>
    </source>
</evidence>
<dbReference type="OMA" id="NSETIMR"/>
<dbReference type="PANTHER" id="PTHR38886:SF1">
    <property type="entry name" value="NACHT-NTPASE AND P-LOOP NTPASES N-TERMINAL DOMAIN-CONTAINING PROTEIN"/>
    <property type="match status" value="1"/>
</dbReference>
<proteinExistence type="predicted"/>
<organism evidence="3 4">
    <name type="scientific">Endocarpon pusillum (strain Z07020 / HMAS-L-300199)</name>
    <name type="common">Lichen-forming fungus</name>
    <dbReference type="NCBI Taxonomy" id="1263415"/>
    <lineage>
        <taxon>Eukaryota</taxon>
        <taxon>Fungi</taxon>
        <taxon>Dikarya</taxon>
        <taxon>Ascomycota</taxon>
        <taxon>Pezizomycotina</taxon>
        <taxon>Eurotiomycetes</taxon>
        <taxon>Chaetothyriomycetidae</taxon>
        <taxon>Verrucariales</taxon>
        <taxon>Verrucariaceae</taxon>
        <taxon>Endocarpon</taxon>
    </lineage>
</organism>
<accession>U1GFJ4</accession>
<reference evidence="4" key="1">
    <citation type="journal article" date="2014" name="BMC Genomics">
        <title>Genome characteristics reveal the impact of lichenization on lichen-forming fungus Endocarpon pusillum Hedwig (Verrucariales, Ascomycota).</title>
        <authorList>
            <person name="Wang Y.-Y."/>
            <person name="Liu B."/>
            <person name="Zhang X.-Y."/>
            <person name="Zhou Q.-M."/>
            <person name="Zhang T."/>
            <person name="Li H."/>
            <person name="Yu Y.-F."/>
            <person name="Zhang X.-L."/>
            <person name="Hao X.-Y."/>
            <person name="Wang M."/>
            <person name="Wang L."/>
            <person name="Wei J.-C."/>
        </authorList>
    </citation>
    <scope>NUCLEOTIDE SEQUENCE [LARGE SCALE GENOMIC DNA]</scope>
    <source>
        <strain evidence="4">Z07020 / HMAS-L-300199</strain>
    </source>
</reference>
<dbReference type="eggNOG" id="ENOG502RCEE">
    <property type="taxonomic scope" value="Eukaryota"/>
</dbReference>
<evidence type="ECO:0000259" key="1">
    <source>
        <dbReference type="Pfam" id="PF17111"/>
    </source>
</evidence>
<dbReference type="Pfam" id="PF17111">
    <property type="entry name" value="PigL_N"/>
    <property type="match status" value="1"/>
</dbReference>